<evidence type="ECO:0000259" key="1">
    <source>
        <dbReference type="Pfam" id="PF14268"/>
    </source>
</evidence>
<sequence length="94" mass="10967">MPRFTERAKMLHIDNPELTIYYDAQCPFITQNIEQLKQYCDINEIPLSLTEVTTLAQAKDLPGVFNNYGVFYQGKFETVNLLDVEHLKRLLSKQ</sequence>
<proteinExistence type="predicted"/>
<dbReference type="AlphaFoldDB" id="A0A645DE95"/>
<dbReference type="Pfam" id="PF14268">
    <property type="entry name" value="YoaP"/>
    <property type="match status" value="1"/>
</dbReference>
<evidence type="ECO:0000313" key="2">
    <source>
        <dbReference type="EMBL" id="MPM87535.1"/>
    </source>
</evidence>
<dbReference type="InterPro" id="IPR025685">
    <property type="entry name" value="YoaP-like_dom"/>
</dbReference>
<protein>
    <recommendedName>
        <fullName evidence="1">YoaP-like domain-containing protein</fullName>
    </recommendedName>
</protein>
<gene>
    <name evidence="2" type="ORF">SDC9_134634</name>
</gene>
<accession>A0A645DE95</accession>
<name>A0A645DE95_9ZZZZ</name>
<dbReference type="EMBL" id="VSSQ01035335">
    <property type="protein sequence ID" value="MPM87535.1"/>
    <property type="molecule type" value="Genomic_DNA"/>
</dbReference>
<comment type="caution">
    <text evidence="2">The sequence shown here is derived from an EMBL/GenBank/DDBJ whole genome shotgun (WGS) entry which is preliminary data.</text>
</comment>
<organism evidence="2">
    <name type="scientific">bioreactor metagenome</name>
    <dbReference type="NCBI Taxonomy" id="1076179"/>
    <lineage>
        <taxon>unclassified sequences</taxon>
        <taxon>metagenomes</taxon>
        <taxon>ecological metagenomes</taxon>
    </lineage>
</organism>
<reference evidence="2" key="1">
    <citation type="submission" date="2019-08" db="EMBL/GenBank/DDBJ databases">
        <authorList>
            <person name="Kucharzyk K."/>
            <person name="Murdoch R.W."/>
            <person name="Higgins S."/>
            <person name="Loffler F."/>
        </authorList>
    </citation>
    <scope>NUCLEOTIDE SEQUENCE</scope>
</reference>
<feature type="domain" description="YoaP-like" evidence="1">
    <location>
        <begin position="46"/>
        <end position="88"/>
    </location>
</feature>